<evidence type="ECO:0000256" key="5">
    <source>
        <dbReference type="ARBA" id="ARBA00023004"/>
    </source>
</evidence>
<evidence type="ECO:0000256" key="3">
    <source>
        <dbReference type="ARBA" id="ARBA00022723"/>
    </source>
</evidence>
<keyword evidence="8" id="KW-1185">Reference proteome</keyword>
<dbReference type="InterPro" id="IPR002401">
    <property type="entry name" value="Cyt_P450_E_grp-I"/>
</dbReference>
<proteinExistence type="inferred from homology"/>
<dbReference type="CDD" id="cd11058">
    <property type="entry name" value="CYP60B-like"/>
    <property type="match status" value="1"/>
</dbReference>
<keyword evidence="3 6" id="KW-0479">Metal-binding</keyword>
<dbReference type="SUPFAM" id="SSF48264">
    <property type="entry name" value="Cytochrome P450"/>
    <property type="match status" value="1"/>
</dbReference>
<dbReference type="InterPro" id="IPR036396">
    <property type="entry name" value="Cyt_P450_sf"/>
</dbReference>
<evidence type="ECO:0000313" key="7">
    <source>
        <dbReference type="EMBL" id="KAL2829477.1"/>
    </source>
</evidence>
<comment type="similarity">
    <text evidence="2 6">Belongs to the cytochrome P450 family.</text>
</comment>
<dbReference type="PANTHER" id="PTHR24305">
    <property type="entry name" value="CYTOCHROME P450"/>
    <property type="match status" value="1"/>
</dbReference>
<evidence type="ECO:0000256" key="2">
    <source>
        <dbReference type="ARBA" id="ARBA00010617"/>
    </source>
</evidence>
<dbReference type="Proteomes" id="UP001610335">
    <property type="component" value="Unassembled WGS sequence"/>
</dbReference>
<comment type="caution">
    <text evidence="7">The sequence shown here is derived from an EMBL/GenBank/DDBJ whole genome shotgun (WGS) entry which is preliminary data.</text>
</comment>
<sequence length="504" mass="56135">MDGITLGRVDLSLVIRAIAVICVTGYLARWIGRGVYNLYFHPLARFPGPRLAAISNGPYCWWFLGGRQPYQLLSLHEQYGPVVRTAPNELSFNSAQGWKDIYGFRPGHQPFIKSPFYDGGSFADRVHSIVSERDPAAHGTMRRFLSHAFSEGSLIEQEQLISGTIDRFVEQVGIKGAVGFDLSKGFEMMTFDVIGDLAFGETFGGVETFVPHGWISIALGALTKGALVDCFGRFPLLGSIFLTLFPGKMQALIAETKQNEQLALELIQRRVAKDTDRKDFMTRILRQRDPTQVSDLQLAAHASDFVLAGSETTATTLACITYHLLRTPDVLVKLQDEIRSSFSSYEQITAQSCAPLKYLTAVILEGMRVYPPVPLGLPRVVPNGGDTVDGHLLPPGTIVSTNPLAASLDARNFEDPLEFRPSRWMQEKPRDSLDASQPFSLGARGCIGRSLGWMELRTTLSKLHFLYDFELLNRDLDWHRDSRMNTLWSKPKLPIRAVARELSA</sequence>
<dbReference type="InterPro" id="IPR017972">
    <property type="entry name" value="Cyt_P450_CS"/>
</dbReference>
<dbReference type="InterPro" id="IPR050121">
    <property type="entry name" value="Cytochrome_P450_monoxygenase"/>
</dbReference>
<comment type="cofactor">
    <cofactor evidence="1">
        <name>heme</name>
        <dbReference type="ChEBI" id="CHEBI:30413"/>
    </cofactor>
</comment>
<gene>
    <name evidence="7" type="ORF">BDW59DRAFT_159065</name>
</gene>
<evidence type="ECO:0000256" key="1">
    <source>
        <dbReference type="ARBA" id="ARBA00001971"/>
    </source>
</evidence>
<dbReference type="PANTHER" id="PTHR24305:SF161">
    <property type="entry name" value="P450, PUTATIVE (EUROFUNG)-RELATED"/>
    <property type="match status" value="1"/>
</dbReference>
<dbReference type="InterPro" id="IPR001128">
    <property type="entry name" value="Cyt_P450"/>
</dbReference>
<name>A0ABR4INX4_9EURO</name>
<keyword evidence="4 6" id="KW-0560">Oxidoreductase</keyword>
<dbReference type="PRINTS" id="PR00463">
    <property type="entry name" value="EP450I"/>
</dbReference>
<organism evidence="7 8">
    <name type="scientific">Aspergillus cavernicola</name>
    <dbReference type="NCBI Taxonomy" id="176166"/>
    <lineage>
        <taxon>Eukaryota</taxon>
        <taxon>Fungi</taxon>
        <taxon>Dikarya</taxon>
        <taxon>Ascomycota</taxon>
        <taxon>Pezizomycotina</taxon>
        <taxon>Eurotiomycetes</taxon>
        <taxon>Eurotiomycetidae</taxon>
        <taxon>Eurotiales</taxon>
        <taxon>Aspergillaceae</taxon>
        <taxon>Aspergillus</taxon>
        <taxon>Aspergillus subgen. Nidulantes</taxon>
    </lineage>
</organism>
<evidence type="ECO:0000313" key="8">
    <source>
        <dbReference type="Proteomes" id="UP001610335"/>
    </source>
</evidence>
<evidence type="ECO:0000256" key="6">
    <source>
        <dbReference type="RuleBase" id="RU000461"/>
    </source>
</evidence>
<protein>
    <submittedName>
        <fullName evidence="7">Benzoate 4-monooxygenase cytochrome P450</fullName>
    </submittedName>
</protein>
<dbReference type="Pfam" id="PF00067">
    <property type="entry name" value="p450"/>
    <property type="match status" value="1"/>
</dbReference>
<evidence type="ECO:0000256" key="4">
    <source>
        <dbReference type="ARBA" id="ARBA00023002"/>
    </source>
</evidence>
<dbReference type="Gene3D" id="1.10.630.10">
    <property type="entry name" value="Cytochrome P450"/>
    <property type="match status" value="1"/>
</dbReference>
<keyword evidence="6" id="KW-0503">Monooxygenase</keyword>
<dbReference type="PROSITE" id="PS00086">
    <property type="entry name" value="CYTOCHROME_P450"/>
    <property type="match status" value="1"/>
</dbReference>
<keyword evidence="6" id="KW-0349">Heme</keyword>
<dbReference type="EMBL" id="JBFXLS010000016">
    <property type="protein sequence ID" value="KAL2829477.1"/>
    <property type="molecule type" value="Genomic_DNA"/>
</dbReference>
<reference evidence="7 8" key="1">
    <citation type="submission" date="2024-07" db="EMBL/GenBank/DDBJ databases">
        <title>Section-level genome sequencing and comparative genomics of Aspergillus sections Usti and Cavernicolus.</title>
        <authorList>
            <consortium name="Lawrence Berkeley National Laboratory"/>
            <person name="Nybo J.L."/>
            <person name="Vesth T.C."/>
            <person name="Theobald S."/>
            <person name="Frisvad J.C."/>
            <person name="Larsen T.O."/>
            <person name="Kjaerboelling I."/>
            <person name="Rothschild-Mancinelli K."/>
            <person name="Lyhne E.K."/>
            <person name="Kogle M.E."/>
            <person name="Barry K."/>
            <person name="Clum A."/>
            <person name="Na H."/>
            <person name="Ledsgaard L."/>
            <person name="Lin J."/>
            <person name="Lipzen A."/>
            <person name="Kuo A."/>
            <person name="Riley R."/>
            <person name="Mondo S."/>
            <person name="LaButti K."/>
            <person name="Haridas S."/>
            <person name="Pangalinan J."/>
            <person name="Salamov A.A."/>
            <person name="Simmons B.A."/>
            <person name="Magnuson J.K."/>
            <person name="Chen J."/>
            <person name="Drula E."/>
            <person name="Henrissat B."/>
            <person name="Wiebenga A."/>
            <person name="Lubbers R.J."/>
            <person name="Gomes A.C."/>
            <person name="Makela M.R."/>
            <person name="Stajich J."/>
            <person name="Grigoriev I.V."/>
            <person name="Mortensen U.H."/>
            <person name="De vries R.P."/>
            <person name="Baker S.E."/>
            <person name="Andersen M.R."/>
        </authorList>
    </citation>
    <scope>NUCLEOTIDE SEQUENCE [LARGE SCALE GENOMIC DNA]</scope>
    <source>
        <strain evidence="7 8">CBS 600.67</strain>
    </source>
</reference>
<keyword evidence="5 6" id="KW-0408">Iron</keyword>
<dbReference type="PRINTS" id="PR00385">
    <property type="entry name" value="P450"/>
</dbReference>
<accession>A0ABR4INX4</accession>